<feature type="coiled-coil region" evidence="1">
    <location>
        <begin position="19"/>
        <end position="140"/>
    </location>
</feature>
<name>A0A7C3CMP1_9BACT</name>
<accession>A0A7C3CMP1</accession>
<dbReference type="EMBL" id="DRMH01000046">
    <property type="protein sequence ID" value="HFC97595.1"/>
    <property type="molecule type" value="Genomic_DNA"/>
</dbReference>
<comment type="caution">
    <text evidence="2">The sequence shown here is derived from an EMBL/GenBank/DDBJ whole genome shotgun (WGS) entry which is preliminary data.</text>
</comment>
<dbReference type="AlphaFoldDB" id="A0A7C3CMP1"/>
<evidence type="ECO:0008006" key="3">
    <source>
        <dbReference type="Google" id="ProtNLM"/>
    </source>
</evidence>
<dbReference type="Proteomes" id="UP000886043">
    <property type="component" value="Unassembled WGS sequence"/>
</dbReference>
<sequence>MAALVHLIRKLEGMDPSLREVLLDILQEMEKQNARLEELYVSRLEFEELKKAVQELARKVAELAEAQRRTEEELREFKEETRKNFKHVWQVIEGLAEAQRRTEERVNELAEAQKRTEEELKKLAAEHAETRRRLEGLSDTVGYTLENAAYRALPAILRNYGLEVEGRLIRKYVKVGRGFRQVNVYGHARRNGERLLILGEVKTRPSKKEIARFEKLADALARKEGLPVFRLFVAHDFPPDIEDLLRSRDILPVWSYEFES</sequence>
<evidence type="ECO:0000256" key="1">
    <source>
        <dbReference type="SAM" id="Coils"/>
    </source>
</evidence>
<dbReference type="Gene3D" id="1.10.287.1490">
    <property type="match status" value="1"/>
</dbReference>
<gene>
    <name evidence="2" type="ORF">ENJ40_03930</name>
</gene>
<reference evidence="2" key="1">
    <citation type="journal article" date="2020" name="mSystems">
        <title>Genome- and Community-Level Interaction Insights into Carbon Utilization and Element Cycling Functions of Hydrothermarchaeota in Hydrothermal Sediment.</title>
        <authorList>
            <person name="Zhou Z."/>
            <person name="Liu Y."/>
            <person name="Xu W."/>
            <person name="Pan J."/>
            <person name="Luo Z.H."/>
            <person name="Li M."/>
        </authorList>
    </citation>
    <scope>NUCLEOTIDE SEQUENCE [LARGE SCALE GENOMIC DNA]</scope>
    <source>
        <strain evidence="2">HyVt-483</strain>
    </source>
</reference>
<proteinExistence type="predicted"/>
<evidence type="ECO:0000313" key="2">
    <source>
        <dbReference type="EMBL" id="HFC97595.1"/>
    </source>
</evidence>
<protein>
    <recommendedName>
        <fullName evidence="3">Chordopoxvirus fusion protein</fullName>
    </recommendedName>
</protein>
<dbReference type="PANTHER" id="PTHR38753:SF1">
    <property type="entry name" value="SLR1441 PROTEIN"/>
    <property type="match status" value="1"/>
</dbReference>
<keyword evidence="1" id="KW-0175">Coiled coil</keyword>
<dbReference type="PANTHER" id="PTHR38753">
    <property type="entry name" value="SLR1441 PROTEIN"/>
    <property type="match status" value="1"/>
</dbReference>
<organism evidence="2">
    <name type="scientific">Thermosulfurimonas dismutans</name>
    <dbReference type="NCBI Taxonomy" id="999894"/>
    <lineage>
        <taxon>Bacteria</taxon>
        <taxon>Pseudomonadati</taxon>
        <taxon>Thermodesulfobacteriota</taxon>
        <taxon>Thermodesulfobacteria</taxon>
        <taxon>Thermodesulfobacteriales</taxon>
        <taxon>Thermodesulfobacteriaceae</taxon>
        <taxon>Thermosulfurimonas</taxon>
    </lineage>
</organism>